<dbReference type="Proteomes" id="UP000694427">
    <property type="component" value="Unplaced"/>
</dbReference>
<keyword evidence="1" id="KW-1133">Transmembrane helix</keyword>
<evidence type="ECO:0000313" key="2">
    <source>
        <dbReference type="Ensembl" id="ENSCCRP00010096264.1"/>
    </source>
</evidence>
<keyword evidence="3" id="KW-1185">Reference proteome</keyword>
<accession>A0A8C1NRV6</accession>
<proteinExistence type="predicted"/>
<organism evidence="2 3">
    <name type="scientific">Cyprinus carpio</name>
    <name type="common">Common carp</name>
    <dbReference type="NCBI Taxonomy" id="7962"/>
    <lineage>
        <taxon>Eukaryota</taxon>
        <taxon>Metazoa</taxon>
        <taxon>Chordata</taxon>
        <taxon>Craniata</taxon>
        <taxon>Vertebrata</taxon>
        <taxon>Euteleostomi</taxon>
        <taxon>Actinopterygii</taxon>
        <taxon>Neopterygii</taxon>
        <taxon>Teleostei</taxon>
        <taxon>Ostariophysi</taxon>
        <taxon>Cypriniformes</taxon>
        <taxon>Cyprinidae</taxon>
        <taxon>Cyprininae</taxon>
        <taxon>Cyprinus</taxon>
    </lineage>
</organism>
<name>A0A8C1NRV6_CYPCA</name>
<keyword evidence="1" id="KW-0472">Membrane</keyword>
<feature type="transmembrane region" description="Helical" evidence="1">
    <location>
        <begin position="12"/>
        <end position="40"/>
    </location>
</feature>
<protein>
    <submittedName>
        <fullName evidence="2">Uncharacterized protein</fullName>
    </submittedName>
</protein>
<reference evidence="2" key="2">
    <citation type="submission" date="2025-09" db="UniProtKB">
        <authorList>
            <consortium name="Ensembl"/>
        </authorList>
    </citation>
    <scope>IDENTIFICATION</scope>
</reference>
<evidence type="ECO:0000256" key="1">
    <source>
        <dbReference type="SAM" id="Phobius"/>
    </source>
</evidence>
<reference evidence="2" key="1">
    <citation type="submission" date="2025-08" db="UniProtKB">
        <authorList>
            <consortium name="Ensembl"/>
        </authorList>
    </citation>
    <scope>IDENTIFICATION</scope>
</reference>
<sequence>RTMLYFSLFHFSILYIYICLFLYLFSVEFEFCLVIVVLVVQTREPRDEVLLGDERGFTLEHQSALLGRPVQTREPRDKVLLGDERGFTLEQPLQTVPLAVCRAHHPLVLQRV</sequence>
<dbReference type="AlphaFoldDB" id="A0A8C1NRV6"/>
<keyword evidence="1" id="KW-0812">Transmembrane</keyword>
<dbReference type="Ensembl" id="ENSCCRT00010106758.1">
    <property type="protein sequence ID" value="ENSCCRP00010096264.1"/>
    <property type="gene ID" value="ENSCCRG00010042129.1"/>
</dbReference>
<evidence type="ECO:0000313" key="3">
    <source>
        <dbReference type="Proteomes" id="UP000694427"/>
    </source>
</evidence>